<evidence type="ECO:0000313" key="1">
    <source>
        <dbReference type="EMBL" id="VDN05702.1"/>
    </source>
</evidence>
<dbReference type="AlphaFoldDB" id="A0A182F038"/>
<protein>
    <submittedName>
        <fullName evidence="3">DUF5641 domain-containing protein</fullName>
    </submittedName>
</protein>
<accession>A0A182F038</accession>
<gene>
    <name evidence="1" type="ORF">NOO_LOCUS13801</name>
</gene>
<dbReference type="WBParaSite" id="nOo.2.0.1.t13801-RA">
    <property type="protein sequence ID" value="nOo.2.0.1.t13801-RA"/>
    <property type="gene ID" value="nOo.2.0.1.g13801"/>
</dbReference>
<proteinExistence type="predicted"/>
<keyword evidence="2" id="KW-1185">Reference proteome</keyword>
<reference evidence="1 2" key="2">
    <citation type="submission" date="2018-08" db="EMBL/GenBank/DDBJ databases">
        <authorList>
            <person name="Laetsch R D."/>
            <person name="Stevens L."/>
            <person name="Kumar S."/>
            <person name="Blaxter L. M."/>
        </authorList>
    </citation>
    <scope>NUCLEOTIDE SEQUENCE [LARGE SCALE GENOMIC DNA]</scope>
</reference>
<evidence type="ECO:0000313" key="2">
    <source>
        <dbReference type="Proteomes" id="UP000271087"/>
    </source>
</evidence>
<organism evidence="3">
    <name type="scientific">Onchocerca ochengi</name>
    <name type="common">Filarial nematode worm</name>
    <dbReference type="NCBI Taxonomy" id="42157"/>
    <lineage>
        <taxon>Eukaryota</taxon>
        <taxon>Metazoa</taxon>
        <taxon>Ecdysozoa</taxon>
        <taxon>Nematoda</taxon>
        <taxon>Chromadorea</taxon>
        <taxon>Rhabditida</taxon>
        <taxon>Spirurina</taxon>
        <taxon>Spiruromorpha</taxon>
        <taxon>Filarioidea</taxon>
        <taxon>Onchocercidae</taxon>
        <taxon>Onchocerca</taxon>
    </lineage>
</organism>
<name>A0A182F038_ONCOC</name>
<reference evidence="3" key="1">
    <citation type="submission" date="2016-06" db="UniProtKB">
        <authorList>
            <consortium name="WormBaseParasite"/>
        </authorList>
    </citation>
    <scope>IDENTIFICATION</scope>
</reference>
<dbReference type="OrthoDB" id="5871302at2759"/>
<dbReference type="EMBL" id="UYRW01019107">
    <property type="protein sequence ID" value="VDN05702.1"/>
    <property type="molecule type" value="Genomic_DNA"/>
</dbReference>
<sequence length="105" mass="12588">MAEIEGILTTRSLTNVSFDDYVIIRPIDFISPNASLVSQIFDNEDQDEYNNEDQDEYTPYKMSSQEKLIKYRSRTNEALDEFWELWKREYLNSLKERTQRNHISP</sequence>
<evidence type="ECO:0000313" key="3">
    <source>
        <dbReference type="WBParaSite" id="nOo.2.0.1.t13801-RA"/>
    </source>
</evidence>
<dbReference type="Proteomes" id="UP000271087">
    <property type="component" value="Unassembled WGS sequence"/>
</dbReference>